<reference evidence="1 2" key="1">
    <citation type="submission" date="2024-02" db="EMBL/GenBank/DDBJ databases">
        <authorList>
            <person name="Daric V."/>
            <person name="Darras S."/>
        </authorList>
    </citation>
    <scope>NUCLEOTIDE SEQUENCE [LARGE SCALE GENOMIC DNA]</scope>
</reference>
<keyword evidence="2" id="KW-1185">Reference proteome</keyword>
<dbReference type="Proteomes" id="UP001642483">
    <property type="component" value="Unassembled WGS sequence"/>
</dbReference>
<name>A0ABP0GPB0_CLALP</name>
<gene>
    <name evidence="1" type="ORF">CVLEPA_LOCUS24819</name>
</gene>
<evidence type="ECO:0000313" key="2">
    <source>
        <dbReference type="Proteomes" id="UP001642483"/>
    </source>
</evidence>
<dbReference type="EMBL" id="CAWYQH010000130">
    <property type="protein sequence ID" value="CAK8692070.1"/>
    <property type="molecule type" value="Genomic_DNA"/>
</dbReference>
<comment type="caution">
    <text evidence="1">The sequence shown here is derived from an EMBL/GenBank/DDBJ whole genome shotgun (WGS) entry which is preliminary data.</text>
</comment>
<accession>A0ABP0GPB0</accession>
<sequence>MPKDAMVSVQKLRRFHSQLELYPTERLTDRLLDIQMPFRETFLDVDPMYGQLNNSVNSDHEVVPNFVNDFSINGAVDESTYSHQRQVSLNCSCGEI</sequence>
<protein>
    <submittedName>
        <fullName evidence="1">Uncharacterized protein</fullName>
    </submittedName>
</protein>
<organism evidence="1 2">
    <name type="scientific">Clavelina lepadiformis</name>
    <name type="common">Light-bulb sea squirt</name>
    <name type="synonym">Ascidia lepadiformis</name>
    <dbReference type="NCBI Taxonomy" id="159417"/>
    <lineage>
        <taxon>Eukaryota</taxon>
        <taxon>Metazoa</taxon>
        <taxon>Chordata</taxon>
        <taxon>Tunicata</taxon>
        <taxon>Ascidiacea</taxon>
        <taxon>Aplousobranchia</taxon>
        <taxon>Clavelinidae</taxon>
        <taxon>Clavelina</taxon>
    </lineage>
</organism>
<proteinExistence type="predicted"/>
<evidence type="ECO:0000313" key="1">
    <source>
        <dbReference type="EMBL" id="CAK8692070.1"/>
    </source>
</evidence>